<reference evidence="2" key="1">
    <citation type="journal article" date="2022" name="Int. J. Syst. Evol. Microbiol.">
        <title>Cellulosimicrobium protaetiae sp. nov., isolated from the gut of the larva of Protaetia brevitarsis seulensis.</title>
        <authorList>
            <person name="Le Han H."/>
            <person name="Nguyen T.T.H."/>
            <person name="Li Z."/>
            <person name="Shin N.R."/>
            <person name="Kim S.G."/>
        </authorList>
    </citation>
    <scope>NUCLEOTIDE SEQUENCE [LARGE SCALE GENOMIC DNA]</scope>
    <source>
        <strain evidence="2">BI34</strain>
    </source>
</reference>
<geneLocation type="plasmid" evidence="1 2">
    <name>pCPRO01</name>
</geneLocation>
<dbReference type="Proteomes" id="UP000451354">
    <property type="component" value="Plasmid pCPRO01"/>
</dbReference>
<keyword evidence="1" id="KW-0614">Plasmid</keyword>
<accession>A0A6M5UNA9</accession>
<keyword evidence="2" id="KW-1185">Reference proteome</keyword>
<dbReference type="RefSeq" id="WP_154800656.1">
    <property type="nucleotide sequence ID" value="NZ_CP052758.1"/>
</dbReference>
<dbReference type="KEGG" id="cprt:FIC82_020195"/>
<name>A0A6M5UNA9_9MICO</name>
<dbReference type="AlphaFoldDB" id="A0A6M5UNA9"/>
<evidence type="ECO:0000313" key="1">
    <source>
        <dbReference type="EMBL" id="QJW38711.1"/>
    </source>
</evidence>
<evidence type="ECO:0000313" key="2">
    <source>
        <dbReference type="Proteomes" id="UP000451354"/>
    </source>
</evidence>
<sequence>MARAIKALHTAMGRAWSPQYATESSFRMVSHRTSATVRLLAGRRSPLRRGRRAQNLARRGHEIGADLQHLVELRDELTLTRQGIEVAQHELVGAVGDLQVVITALQVGVESRNGSAVQARLHTLAVELVIAQGALGGADVRLGQLRALAAMIESSLAATARLAAAVDLAIARRIKREPSSRLTAIDPIITTAVEQVRAAAGDGEEMIETIDVLRLLGPVPSSLDGRWL</sequence>
<organism evidence="1 2">
    <name type="scientific">Cellulosimicrobium protaetiae</name>
    <dbReference type="NCBI Taxonomy" id="2587808"/>
    <lineage>
        <taxon>Bacteria</taxon>
        <taxon>Bacillati</taxon>
        <taxon>Actinomycetota</taxon>
        <taxon>Actinomycetes</taxon>
        <taxon>Micrococcales</taxon>
        <taxon>Promicromonosporaceae</taxon>
        <taxon>Cellulosimicrobium</taxon>
    </lineage>
</organism>
<dbReference type="EMBL" id="CP052758">
    <property type="protein sequence ID" value="QJW38711.1"/>
    <property type="molecule type" value="Genomic_DNA"/>
</dbReference>
<proteinExistence type="predicted"/>
<protein>
    <submittedName>
        <fullName evidence="1">Uncharacterized protein</fullName>
    </submittedName>
</protein>
<gene>
    <name evidence="1" type="ORF">FIC82_020195</name>
</gene>